<comment type="caution">
    <text evidence="3">The sequence shown here is derived from an EMBL/GenBank/DDBJ whole genome shotgun (WGS) entry which is preliminary data.</text>
</comment>
<evidence type="ECO:0000313" key="4">
    <source>
        <dbReference type="Proteomes" id="UP001365405"/>
    </source>
</evidence>
<keyword evidence="4" id="KW-1185">Reference proteome</keyword>
<dbReference type="RefSeq" id="WP_341410794.1">
    <property type="nucleotide sequence ID" value="NZ_JBBUTH010000007.1"/>
</dbReference>
<proteinExistence type="predicted"/>
<dbReference type="PANTHER" id="PTHR33376:SF15">
    <property type="entry name" value="BLL6794 PROTEIN"/>
    <property type="match status" value="1"/>
</dbReference>
<gene>
    <name evidence="3" type="ORF">AACH10_12705</name>
</gene>
<dbReference type="Pfam" id="PF03480">
    <property type="entry name" value="DctP"/>
    <property type="match status" value="1"/>
</dbReference>
<dbReference type="NCBIfam" id="NF037995">
    <property type="entry name" value="TRAP_S1"/>
    <property type="match status" value="1"/>
</dbReference>
<dbReference type="PANTHER" id="PTHR33376">
    <property type="match status" value="1"/>
</dbReference>
<feature type="signal peptide" evidence="2">
    <location>
        <begin position="1"/>
        <end position="25"/>
    </location>
</feature>
<dbReference type="InterPro" id="IPR018389">
    <property type="entry name" value="DctP_fam"/>
</dbReference>
<evidence type="ECO:0000313" key="3">
    <source>
        <dbReference type="EMBL" id="MEK8051103.1"/>
    </source>
</evidence>
<dbReference type="EMBL" id="JBBUTH010000007">
    <property type="protein sequence ID" value="MEK8051103.1"/>
    <property type="molecule type" value="Genomic_DNA"/>
</dbReference>
<dbReference type="SUPFAM" id="SSF53850">
    <property type="entry name" value="Periplasmic binding protein-like II"/>
    <property type="match status" value="1"/>
</dbReference>
<evidence type="ECO:0000256" key="2">
    <source>
        <dbReference type="SAM" id="SignalP"/>
    </source>
</evidence>
<sequence length="345" mass="37226">MKTRSIVAAASLALTALAPHTAALAQEVTLKVHFFLPATSYANTLFITPWCDRIAKESANRLKCQIYPSMQLGGTPPQLFEQVRDGVADVVWTLPGYTAGRFPSLEAFELPFMMQSPEATSKALWDYAQTHSQAEFKDVKPLAFHVHGDGVFHMTSKPIKGLADFKGLKLRAPTRLTNKFLAMLGATPVSMPVPQVGDALSKGVIDGAVVPYEVVPSVKIQELVKFHTETDPAQPAFYTSTFVFAMNKAKYEALPADLKKVIDANSGQALSGQIGKAFLQADAEGKKLTARNTTNVIAAAELAPWKAVGDKLSADWVKEMDGKGLKGTQMLQDAKALIAKHAAGK</sequence>
<name>A0ABU9CGY1_9BURK</name>
<evidence type="ECO:0000256" key="1">
    <source>
        <dbReference type="ARBA" id="ARBA00022729"/>
    </source>
</evidence>
<keyword evidence="1 2" id="KW-0732">Signal</keyword>
<reference evidence="3 4" key="1">
    <citation type="submission" date="2024-04" db="EMBL/GenBank/DDBJ databases">
        <title>Novel species of the genus Ideonella isolated from streams.</title>
        <authorList>
            <person name="Lu H."/>
        </authorList>
    </citation>
    <scope>NUCLEOTIDE SEQUENCE [LARGE SCALE GENOMIC DNA]</scope>
    <source>
        <strain evidence="3 4">DXS22W</strain>
    </source>
</reference>
<dbReference type="Gene3D" id="3.40.190.170">
    <property type="entry name" value="Bacterial extracellular solute-binding protein, family 7"/>
    <property type="match status" value="1"/>
</dbReference>
<protein>
    <submittedName>
        <fullName evidence="3">TRAP transporter substrate-binding protein</fullName>
    </submittedName>
</protein>
<dbReference type="InterPro" id="IPR038404">
    <property type="entry name" value="TRAP_DctP_sf"/>
</dbReference>
<accession>A0ABU9CGY1</accession>
<dbReference type="CDD" id="cd13665">
    <property type="entry name" value="PBP2_TRAP_Dctp3_4"/>
    <property type="match status" value="1"/>
</dbReference>
<feature type="chain" id="PRO_5047299893" evidence="2">
    <location>
        <begin position="26"/>
        <end position="345"/>
    </location>
</feature>
<organism evidence="3 4">
    <name type="scientific">Pseudaquabacterium inlustre</name>
    <dbReference type="NCBI Taxonomy" id="2984192"/>
    <lineage>
        <taxon>Bacteria</taxon>
        <taxon>Pseudomonadati</taxon>
        <taxon>Pseudomonadota</taxon>
        <taxon>Betaproteobacteria</taxon>
        <taxon>Burkholderiales</taxon>
        <taxon>Sphaerotilaceae</taxon>
        <taxon>Pseudaquabacterium</taxon>
    </lineage>
</organism>
<dbReference type="Proteomes" id="UP001365405">
    <property type="component" value="Unassembled WGS sequence"/>
</dbReference>